<dbReference type="PANTHER" id="PTHR42976">
    <property type="entry name" value="BIFUNCTIONAL CHITINASE/LYSOZYME-RELATED"/>
    <property type="match status" value="1"/>
</dbReference>
<dbReference type="GO" id="GO:0004553">
    <property type="term" value="F:hydrolase activity, hydrolyzing O-glycosyl compounds"/>
    <property type="evidence" value="ECO:0007669"/>
    <property type="project" value="InterPro"/>
</dbReference>
<dbReference type="GO" id="GO:0005576">
    <property type="term" value="C:extracellular region"/>
    <property type="evidence" value="ECO:0007669"/>
    <property type="project" value="InterPro"/>
</dbReference>
<evidence type="ECO:0000313" key="4">
    <source>
        <dbReference type="EMBL" id="NKX54303.1"/>
    </source>
</evidence>
<protein>
    <submittedName>
        <fullName evidence="4">Glycosyl hydrolase family 18</fullName>
    </submittedName>
</protein>
<keyword evidence="2" id="KW-1133">Transmembrane helix</keyword>
<dbReference type="SMART" id="SM00495">
    <property type="entry name" value="ChtBD3"/>
    <property type="match status" value="2"/>
</dbReference>
<dbReference type="AlphaFoldDB" id="A0A7X6HDR6"/>
<dbReference type="Gene3D" id="3.20.20.80">
    <property type="entry name" value="Glycosidases"/>
    <property type="match status" value="1"/>
</dbReference>
<dbReference type="PANTHER" id="PTHR42976:SF1">
    <property type="entry name" value="GH18 DOMAIN-CONTAINING PROTEIN-RELATED"/>
    <property type="match status" value="1"/>
</dbReference>
<dbReference type="InterPro" id="IPR036573">
    <property type="entry name" value="CBM_sf_5/12"/>
</dbReference>
<keyword evidence="5" id="KW-1185">Reference proteome</keyword>
<sequence length="527" mass="56997">MFSSFKGRRLSVTRSLLLVVVLGGLAMSAFVGWNWFRDTQTAAQTSWFGGYVDVTATPAYRIEDPPSAAAETVVLSFIVAHPDNPCRPSWGGYYTLEEANTELDLDRRAARLAETGGEIIVSFGGLLNDELATACTDTAQLVRAYGSVIDRYQISTIDLDIEADDLGNTEAGKRRAEAIAALQQERSAQDPLRVWLTLPVAPTGLTEQGTAAVSHMLDAGVDLAGVNIMTMDYGGSRMPDQTMLDASIDAANSTHRQLGILYDQAGQHLGTKTLWKKIGLTPMIGQNDVPEEVFDLEAARGLNRFAHDNGVGRISMWSLNRDSTCGENWPDLKRVSDSCSGIDQGAETFAEVLGAGYSGRADGPADAVESAEPATTPAVIVDDPATSPYPVWTEEYSYLGGDKVVWHGHVYEAKWWTQGDLPDNPVLQAAETPWTLIGPVLPGETPAPVLTAPPGTYPEWDGEATYLKAARVMYEGRVFEAKWWTKGDSPEAALAGSNGSPWLKLSDDKLREIIRDASTEPPADPRS</sequence>
<evidence type="ECO:0000256" key="1">
    <source>
        <dbReference type="ARBA" id="ARBA00022801"/>
    </source>
</evidence>
<keyword evidence="1 4" id="KW-0378">Hydrolase</keyword>
<dbReference type="SUPFAM" id="SSF51055">
    <property type="entry name" value="Carbohydrate binding domain"/>
    <property type="match status" value="2"/>
</dbReference>
<reference evidence="4 5" key="1">
    <citation type="submission" date="2020-04" db="EMBL/GenBank/DDBJ databases">
        <title>Arthrobacter sp. nov.</title>
        <authorList>
            <person name="Liu S."/>
        </authorList>
    </citation>
    <scope>NUCLEOTIDE SEQUENCE [LARGE SCALE GENOMIC DNA]</scope>
    <source>
        <strain evidence="4 5">E918</strain>
    </source>
</reference>
<evidence type="ECO:0000313" key="5">
    <source>
        <dbReference type="Proteomes" id="UP000544090"/>
    </source>
</evidence>
<evidence type="ECO:0000256" key="2">
    <source>
        <dbReference type="SAM" id="Phobius"/>
    </source>
</evidence>
<dbReference type="GO" id="GO:0030246">
    <property type="term" value="F:carbohydrate binding"/>
    <property type="evidence" value="ECO:0007669"/>
    <property type="project" value="InterPro"/>
</dbReference>
<dbReference type="InterPro" id="IPR003610">
    <property type="entry name" value="CBM5/12"/>
</dbReference>
<dbReference type="InterPro" id="IPR017853">
    <property type="entry name" value="GH"/>
</dbReference>
<feature type="domain" description="Chitin-binding type-3" evidence="3">
    <location>
        <begin position="457"/>
        <end position="505"/>
    </location>
</feature>
<evidence type="ECO:0000259" key="3">
    <source>
        <dbReference type="SMART" id="SM00495"/>
    </source>
</evidence>
<dbReference type="CDD" id="cd06543">
    <property type="entry name" value="GH18_PF-ChiA-like"/>
    <property type="match status" value="1"/>
</dbReference>
<gene>
    <name evidence="4" type="ORF">HGG74_07035</name>
</gene>
<dbReference type="Pfam" id="PF02839">
    <property type="entry name" value="CBM_5_12"/>
    <property type="match status" value="1"/>
</dbReference>
<organism evidence="4 5">
    <name type="scientific">Arthrobacter mobilis</name>
    <dbReference type="NCBI Taxonomy" id="2724944"/>
    <lineage>
        <taxon>Bacteria</taxon>
        <taxon>Bacillati</taxon>
        <taxon>Actinomycetota</taxon>
        <taxon>Actinomycetes</taxon>
        <taxon>Micrococcales</taxon>
        <taxon>Micrococcaceae</taxon>
        <taxon>Arthrobacter</taxon>
    </lineage>
</organism>
<keyword evidence="2" id="KW-0472">Membrane</keyword>
<dbReference type="InterPro" id="IPR052750">
    <property type="entry name" value="GH18_Chitinase"/>
</dbReference>
<dbReference type="Gene3D" id="2.10.10.20">
    <property type="entry name" value="Carbohydrate-binding module superfamily 5/12"/>
    <property type="match status" value="2"/>
</dbReference>
<dbReference type="SUPFAM" id="SSF51445">
    <property type="entry name" value="(Trans)glycosidases"/>
    <property type="match status" value="1"/>
</dbReference>
<dbReference type="EMBL" id="JAAZSQ010000004">
    <property type="protein sequence ID" value="NKX54303.1"/>
    <property type="molecule type" value="Genomic_DNA"/>
</dbReference>
<dbReference type="GO" id="GO:0005975">
    <property type="term" value="P:carbohydrate metabolic process"/>
    <property type="evidence" value="ECO:0007669"/>
    <property type="project" value="InterPro"/>
</dbReference>
<proteinExistence type="predicted"/>
<name>A0A7X6HDR6_9MICC</name>
<accession>A0A7X6HDR6</accession>
<feature type="transmembrane region" description="Helical" evidence="2">
    <location>
        <begin position="12"/>
        <end position="36"/>
    </location>
</feature>
<dbReference type="RefSeq" id="WP_168485637.1">
    <property type="nucleotide sequence ID" value="NZ_JAAZSQ010000004.1"/>
</dbReference>
<dbReference type="Proteomes" id="UP000544090">
    <property type="component" value="Unassembled WGS sequence"/>
</dbReference>
<dbReference type="CDD" id="cd12215">
    <property type="entry name" value="ChiC_BD"/>
    <property type="match status" value="2"/>
</dbReference>
<keyword evidence="2" id="KW-0812">Transmembrane</keyword>
<feature type="domain" description="Chitin-binding type-3" evidence="3">
    <location>
        <begin position="389"/>
        <end position="437"/>
    </location>
</feature>
<comment type="caution">
    <text evidence="4">The sequence shown here is derived from an EMBL/GenBank/DDBJ whole genome shotgun (WGS) entry which is preliminary data.</text>
</comment>